<organism evidence="2 3">
    <name type="scientific">Arthrobotrys flagrans</name>
    <name type="common">Nematode-trapping fungus</name>
    <name type="synonym">Trichothecium flagrans</name>
    <dbReference type="NCBI Taxonomy" id="97331"/>
    <lineage>
        <taxon>Eukaryota</taxon>
        <taxon>Fungi</taxon>
        <taxon>Dikarya</taxon>
        <taxon>Ascomycota</taxon>
        <taxon>Pezizomycotina</taxon>
        <taxon>Orbiliomycetes</taxon>
        <taxon>Orbiliales</taxon>
        <taxon>Orbiliaceae</taxon>
        <taxon>Arthrobotrys</taxon>
    </lineage>
</organism>
<name>A0A437AG81_ARTFL</name>
<feature type="region of interest" description="Disordered" evidence="1">
    <location>
        <begin position="889"/>
        <end position="961"/>
    </location>
</feature>
<dbReference type="STRING" id="97331.A0A437AG81"/>
<dbReference type="GeneID" id="93583415"/>
<dbReference type="Proteomes" id="UP000283090">
    <property type="component" value="Unassembled WGS sequence"/>
</dbReference>
<feature type="compositionally biased region" description="Acidic residues" evidence="1">
    <location>
        <begin position="935"/>
        <end position="961"/>
    </location>
</feature>
<dbReference type="AlphaFoldDB" id="A0A437AG81"/>
<reference evidence="2 3" key="1">
    <citation type="submission" date="2019-01" db="EMBL/GenBank/DDBJ databases">
        <title>Intercellular communication is required for trap formation in the nematode-trapping fungus Duddingtonia flagrans.</title>
        <authorList>
            <person name="Youssar L."/>
            <person name="Wernet V."/>
            <person name="Hensel N."/>
            <person name="Hildebrandt H.-G."/>
            <person name="Fischer R."/>
        </authorList>
    </citation>
    <scope>NUCLEOTIDE SEQUENCE [LARGE SCALE GENOMIC DNA]</scope>
    <source>
        <strain evidence="2 3">CBS H-5679</strain>
    </source>
</reference>
<dbReference type="OrthoDB" id="4505337at2759"/>
<dbReference type="EMBL" id="SAEB01000001">
    <property type="protein sequence ID" value="RVD90128.1"/>
    <property type="molecule type" value="Genomic_DNA"/>
</dbReference>
<proteinExistence type="predicted"/>
<protein>
    <submittedName>
        <fullName evidence="2">Uncharacterized protein</fullName>
    </submittedName>
</protein>
<evidence type="ECO:0000313" key="2">
    <source>
        <dbReference type="EMBL" id="RVD90128.1"/>
    </source>
</evidence>
<dbReference type="VEuPathDB" id="FungiDB:DFL_001104"/>
<evidence type="ECO:0000256" key="1">
    <source>
        <dbReference type="SAM" id="MobiDB-lite"/>
    </source>
</evidence>
<dbReference type="SUPFAM" id="SSF51197">
    <property type="entry name" value="Clavaminate synthase-like"/>
    <property type="match status" value="1"/>
</dbReference>
<accession>A0A437AG81</accession>
<gene>
    <name evidence="2" type="ORF">DFL_001104</name>
</gene>
<comment type="caution">
    <text evidence="2">The sequence shown here is derived from an EMBL/GenBank/DDBJ whole genome shotgun (WGS) entry which is preliminary data.</text>
</comment>
<keyword evidence="3" id="KW-1185">Reference proteome</keyword>
<evidence type="ECO:0000313" key="3">
    <source>
        <dbReference type="Proteomes" id="UP000283090"/>
    </source>
</evidence>
<sequence>MSNTALTTPLPNAIEYAETTHATYAAAIAHAHTIKDPAERMDYVTFLRTKLAPLVDKVHEGIEALVASIELEGWEQAYDSKEAFVAEWADWISIAENERKKRDNKGEAMTQVIKNWGEEAVNMLVTAFPQGTGNLWKKIGILSKEADYAATIRIVTRRQHSRIVRQQKSRRFQLLTDIRTSDIEHVLAEFRKYKKDAAPVEVRPLTSQELSDIGCYIDNRGMLCEVGKGTGSLLIAEATPDPSAAGTLATSESMFPPGARTTAMTQDDADISMGEDLTLPAYGKTFGGKRVVEEESEEGDRSVKRGKVVGPEGMEVNLDTVPKSSAALGSTTATIIATTLAMNPAFFKPMNAYHEKQIKDRRLPNGDKLSEALCTCTSRRAKALAKRLKASVQPQDIKRQFNMLAEYWAIAYKWASIPADEKEKDHDVCWVHARRMANIMGMHQKGLNREGLDYRFKAVQEHRFNLGYLKTHKDYYYWFWKTHRPARPDEDLGRFKYRFLETAPFAMHQPTVFDHVMRFLGHDSAGMWKEWERDGTINVSSIFAYLWDIRLSDDGHPDCNEHKTLGSYVEEEFDYYHHHWRPTADDDMGWQRNQFFSISQQLVWEDPLYYALYCSLRPDANYRLIAYSYYVKNQQVGDRTGFRHLDAHPEVLLNSRKQAGFIQGTVFLTDEDDNNCTELVKGFHKPGVLKGWYDECVIGAGLAKAWVSTAAIRIEDRMFLPEHEKKYGKWEPVPVMKGGARISMPHLPHGAIKRATINRRTIFPWYVAVDEAHTALENKGSGTWGELALSHMKQVSPPETAVGNGHRFKYPDTKFKPSCQLMGVTPIGDALTARRRYVDNEVQRDLAILLGNDYEAFCAMVLEHRATLSAKARDLFRLQLKTDDRAYGSKSFRRSRHNPAHQDNADPENAEEDPTCKYRPEDEEDISDDGNTSGGDDEGSVDEVSDDASDTGENAEDPVSE</sequence>
<dbReference type="RefSeq" id="XP_067495672.1">
    <property type="nucleotide sequence ID" value="XM_067629675.1"/>
</dbReference>